<proteinExistence type="predicted"/>
<gene>
    <name evidence="2" type="ORF">H9758_00625</name>
</gene>
<accession>A0A9D2NKY8</accession>
<feature type="repeat" description="TPR" evidence="1">
    <location>
        <begin position="57"/>
        <end position="90"/>
    </location>
</feature>
<evidence type="ECO:0000256" key="1">
    <source>
        <dbReference type="PROSITE-ProRule" id="PRU00339"/>
    </source>
</evidence>
<name>A0A9D2NKY8_9FIRM</name>
<dbReference type="SUPFAM" id="SSF48452">
    <property type="entry name" value="TPR-like"/>
    <property type="match status" value="1"/>
</dbReference>
<reference evidence="2" key="1">
    <citation type="journal article" date="2021" name="PeerJ">
        <title>Extensive microbial diversity within the chicken gut microbiome revealed by metagenomics and culture.</title>
        <authorList>
            <person name="Gilroy R."/>
            <person name="Ravi A."/>
            <person name="Getino M."/>
            <person name="Pursley I."/>
            <person name="Horton D.L."/>
            <person name="Alikhan N.F."/>
            <person name="Baker D."/>
            <person name="Gharbi K."/>
            <person name="Hall N."/>
            <person name="Watson M."/>
            <person name="Adriaenssens E.M."/>
            <person name="Foster-Nyarko E."/>
            <person name="Jarju S."/>
            <person name="Secka A."/>
            <person name="Antonio M."/>
            <person name="Oren A."/>
            <person name="Chaudhuri R.R."/>
            <person name="La Ragione R."/>
            <person name="Hildebrand F."/>
            <person name="Pallen M.J."/>
        </authorList>
    </citation>
    <scope>NUCLEOTIDE SEQUENCE</scope>
    <source>
        <strain evidence="2">ChiW19-954</strain>
    </source>
</reference>
<evidence type="ECO:0000313" key="2">
    <source>
        <dbReference type="EMBL" id="HJC33080.1"/>
    </source>
</evidence>
<sequence>MKKRWMTILTAAVVAAGLTGGCGSLQKSGVDALEKGEYEEALADFQQMTEKGGNDAAEGYRGLGMTYYEMEDYENALEAFRNAADNGAEQTIQMYNLMGVCAMQTEDYASALEYIQSGLALTGTSDGADKADEKLVQEMKYNEIICYEQQADWENAKQKVTEYLEAYPDDEAVQKEAEFLETR</sequence>
<dbReference type="AlphaFoldDB" id="A0A9D2NKY8"/>
<dbReference type="Pfam" id="PF13432">
    <property type="entry name" value="TPR_16"/>
    <property type="match status" value="1"/>
</dbReference>
<dbReference type="EMBL" id="DWWO01000006">
    <property type="protein sequence ID" value="HJC33080.1"/>
    <property type="molecule type" value="Genomic_DNA"/>
</dbReference>
<organism evidence="2 3">
    <name type="scientific">Candidatus Mediterraneibacter faecipullorum</name>
    <dbReference type="NCBI Taxonomy" id="2838670"/>
    <lineage>
        <taxon>Bacteria</taxon>
        <taxon>Bacillati</taxon>
        <taxon>Bacillota</taxon>
        <taxon>Clostridia</taxon>
        <taxon>Lachnospirales</taxon>
        <taxon>Lachnospiraceae</taxon>
        <taxon>Mediterraneibacter</taxon>
    </lineage>
</organism>
<dbReference type="PROSITE" id="PS50005">
    <property type="entry name" value="TPR"/>
    <property type="match status" value="1"/>
</dbReference>
<evidence type="ECO:0000313" key="3">
    <source>
        <dbReference type="Proteomes" id="UP000823890"/>
    </source>
</evidence>
<dbReference type="PROSITE" id="PS51257">
    <property type="entry name" value="PROKAR_LIPOPROTEIN"/>
    <property type="match status" value="1"/>
</dbReference>
<dbReference type="Gene3D" id="1.25.40.10">
    <property type="entry name" value="Tetratricopeptide repeat domain"/>
    <property type="match status" value="2"/>
</dbReference>
<dbReference type="SMART" id="SM00028">
    <property type="entry name" value="TPR"/>
    <property type="match status" value="3"/>
</dbReference>
<protein>
    <submittedName>
        <fullName evidence="2">Tetratricopeptide repeat protein</fullName>
    </submittedName>
</protein>
<dbReference type="InterPro" id="IPR019734">
    <property type="entry name" value="TPR_rpt"/>
</dbReference>
<reference evidence="2" key="2">
    <citation type="submission" date="2021-04" db="EMBL/GenBank/DDBJ databases">
        <authorList>
            <person name="Gilroy R."/>
        </authorList>
    </citation>
    <scope>NUCLEOTIDE SEQUENCE</scope>
    <source>
        <strain evidence="2">ChiW19-954</strain>
    </source>
</reference>
<keyword evidence="1" id="KW-0802">TPR repeat</keyword>
<dbReference type="InterPro" id="IPR011990">
    <property type="entry name" value="TPR-like_helical_dom_sf"/>
</dbReference>
<comment type="caution">
    <text evidence="2">The sequence shown here is derived from an EMBL/GenBank/DDBJ whole genome shotgun (WGS) entry which is preliminary data.</text>
</comment>
<dbReference type="Proteomes" id="UP000823890">
    <property type="component" value="Unassembled WGS sequence"/>
</dbReference>